<dbReference type="AlphaFoldDB" id="A0A9Q0JZ30"/>
<comment type="similarity">
    <text evidence="1">Belongs to the GMC oxidoreductase family.</text>
</comment>
<dbReference type="PANTHER" id="PTHR46056:SF12">
    <property type="entry name" value="LONG-CHAIN-ALCOHOL OXIDASE"/>
    <property type="match status" value="1"/>
</dbReference>
<keyword evidence="3" id="KW-0274">FAD</keyword>
<evidence type="ECO:0000313" key="7">
    <source>
        <dbReference type="Proteomes" id="UP001141806"/>
    </source>
</evidence>
<evidence type="ECO:0000256" key="3">
    <source>
        <dbReference type="ARBA" id="ARBA00022827"/>
    </source>
</evidence>
<accession>A0A9Q0JZ30</accession>
<keyword evidence="4" id="KW-0560">Oxidoreductase</keyword>
<dbReference type="Gene3D" id="3.50.50.60">
    <property type="entry name" value="FAD/NAD(P)-binding domain"/>
    <property type="match status" value="1"/>
</dbReference>
<organism evidence="6 7">
    <name type="scientific">Protea cynaroides</name>
    <dbReference type="NCBI Taxonomy" id="273540"/>
    <lineage>
        <taxon>Eukaryota</taxon>
        <taxon>Viridiplantae</taxon>
        <taxon>Streptophyta</taxon>
        <taxon>Embryophyta</taxon>
        <taxon>Tracheophyta</taxon>
        <taxon>Spermatophyta</taxon>
        <taxon>Magnoliopsida</taxon>
        <taxon>Proteales</taxon>
        <taxon>Proteaceae</taxon>
        <taxon>Protea</taxon>
    </lineage>
</organism>
<dbReference type="InterPro" id="IPR036188">
    <property type="entry name" value="FAD/NAD-bd_sf"/>
</dbReference>
<dbReference type="SUPFAM" id="SSF51905">
    <property type="entry name" value="FAD/NAD(P)-binding domain"/>
    <property type="match status" value="1"/>
</dbReference>
<dbReference type="OrthoDB" id="269227at2759"/>
<evidence type="ECO:0000256" key="2">
    <source>
        <dbReference type="ARBA" id="ARBA00022630"/>
    </source>
</evidence>
<proteinExistence type="inferred from homology"/>
<keyword evidence="7" id="KW-1185">Reference proteome</keyword>
<evidence type="ECO:0000256" key="1">
    <source>
        <dbReference type="ARBA" id="ARBA00010790"/>
    </source>
</evidence>
<evidence type="ECO:0000259" key="5">
    <source>
        <dbReference type="Pfam" id="PF05199"/>
    </source>
</evidence>
<gene>
    <name evidence="6" type="ORF">NE237_012271</name>
</gene>
<dbReference type="Pfam" id="PF05199">
    <property type="entry name" value="GMC_oxred_C"/>
    <property type="match status" value="1"/>
</dbReference>
<dbReference type="PANTHER" id="PTHR46056">
    <property type="entry name" value="LONG-CHAIN-ALCOHOL OXIDASE"/>
    <property type="match status" value="1"/>
</dbReference>
<keyword evidence="2" id="KW-0285">Flavoprotein</keyword>
<evidence type="ECO:0000256" key="4">
    <source>
        <dbReference type="ARBA" id="ARBA00023002"/>
    </source>
</evidence>
<protein>
    <recommendedName>
        <fullName evidence="5">Glucose-methanol-choline oxidoreductase C-terminal domain-containing protein</fullName>
    </recommendedName>
</protein>
<evidence type="ECO:0000313" key="6">
    <source>
        <dbReference type="EMBL" id="KAJ4955488.1"/>
    </source>
</evidence>
<dbReference type="GO" id="GO:0016614">
    <property type="term" value="F:oxidoreductase activity, acting on CH-OH group of donors"/>
    <property type="evidence" value="ECO:0007669"/>
    <property type="project" value="InterPro"/>
</dbReference>
<dbReference type="InterPro" id="IPR007867">
    <property type="entry name" value="GMC_OxRtase_C"/>
</dbReference>
<feature type="domain" description="Glucose-methanol-choline oxidoreductase C-terminal" evidence="5">
    <location>
        <begin position="78"/>
        <end position="135"/>
    </location>
</feature>
<name>A0A9Q0JZ30_9MAGN</name>
<sequence>MGPASFSSLHLWVSGNDMQQKMLKISTGLKILIAAGSDEVGTLRNDGNKIKFTRRKEEMEEFLDLVLALGGPGSGEKHWNNYFSTQQMGSYRIGATPDEEQATDGNGETWEAEGLSVCHGSVLPSAIGVKPMITIESTTYCLSKKIAES</sequence>
<dbReference type="Proteomes" id="UP001141806">
    <property type="component" value="Unassembled WGS sequence"/>
</dbReference>
<comment type="caution">
    <text evidence="6">The sequence shown here is derived from an EMBL/GenBank/DDBJ whole genome shotgun (WGS) entry which is preliminary data.</text>
</comment>
<reference evidence="6" key="1">
    <citation type="journal article" date="2023" name="Plant J.">
        <title>The genome of the king protea, Protea cynaroides.</title>
        <authorList>
            <person name="Chang J."/>
            <person name="Duong T.A."/>
            <person name="Schoeman C."/>
            <person name="Ma X."/>
            <person name="Roodt D."/>
            <person name="Barker N."/>
            <person name="Li Z."/>
            <person name="Van de Peer Y."/>
            <person name="Mizrachi E."/>
        </authorList>
    </citation>
    <scope>NUCLEOTIDE SEQUENCE</scope>
    <source>
        <tissue evidence="6">Young leaves</tissue>
    </source>
</reference>
<dbReference type="EMBL" id="JAMYWD010000011">
    <property type="protein sequence ID" value="KAJ4955488.1"/>
    <property type="molecule type" value="Genomic_DNA"/>
</dbReference>